<protein>
    <submittedName>
        <fullName evidence="1">Uncharacterized protein</fullName>
    </submittedName>
</protein>
<dbReference type="EMBL" id="FRAA01000006">
    <property type="protein sequence ID" value="SHK57522.1"/>
    <property type="molecule type" value="Genomic_DNA"/>
</dbReference>
<reference evidence="2" key="1">
    <citation type="submission" date="2016-11" db="EMBL/GenBank/DDBJ databases">
        <authorList>
            <person name="Varghese N."/>
            <person name="Submissions S."/>
        </authorList>
    </citation>
    <scope>NUCLEOTIDE SEQUENCE [LARGE SCALE GENOMIC DNA]</scope>
    <source>
        <strain evidence="2">DSM 26134</strain>
    </source>
</reference>
<gene>
    <name evidence="1" type="ORF">SAMN04488028_10684</name>
</gene>
<dbReference type="Proteomes" id="UP000184474">
    <property type="component" value="Unassembled WGS sequence"/>
</dbReference>
<dbReference type="RefSeq" id="WP_139281038.1">
    <property type="nucleotide sequence ID" value="NZ_FRAA01000006.1"/>
</dbReference>
<sequence>MKLIAFPQVGLLIWLVILGSNSSLMGQDTLVLKSGKRIPFTRMVTYEDVVQVKDYNIKEMIDVLPDSIIGYSQAKKDEDYFMIFPPETGSYLFVERLMTGSITLYLDQYGGYVLYAKKNDELFELYDAHDNKREREEKLKTLKTLVADDAESYGYVSAPGFKLKNKEIQKVLYHYNERNYVERTPTADDVVGTVYLYRTQFQKTKNRVRVVLFGETHDLYIRDYIQLNIPIEYASRMLIYDRDIKSDLLITGELEDQYYELLYDGQKDEFVLEPKNGTEQHYEFYGIKEQVGEKMSGD</sequence>
<organism evidence="1 2">
    <name type="scientific">Reichenbachiella agariperforans</name>
    <dbReference type="NCBI Taxonomy" id="156994"/>
    <lineage>
        <taxon>Bacteria</taxon>
        <taxon>Pseudomonadati</taxon>
        <taxon>Bacteroidota</taxon>
        <taxon>Cytophagia</taxon>
        <taxon>Cytophagales</taxon>
        <taxon>Reichenbachiellaceae</taxon>
        <taxon>Reichenbachiella</taxon>
    </lineage>
</organism>
<proteinExistence type="predicted"/>
<evidence type="ECO:0000313" key="1">
    <source>
        <dbReference type="EMBL" id="SHK57522.1"/>
    </source>
</evidence>
<name>A0A1M6TKD9_REIAG</name>
<accession>A0A1M6TKD9</accession>
<dbReference type="AlphaFoldDB" id="A0A1M6TKD9"/>
<evidence type="ECO:0000313" key="2">
    <source>
        <dbReference type="Proteomes" id="UP000184474"/>
    </source>
</evidence>
<keyword evidence="2" id="KW-1185">Reference proteome</keyword>